<evidence type="ECO:0000256" key="1">
    <source>
        <dbReference type="PROSITE-ProRule" id="PRU00169"/>
    </source>
</evidence>
<sequence length="122" mass="13513">MVVAKKLILLVVSDEAYLRSVQKIMDQLGFVIVSALTQIEAIDQFIANQAIIDLILLDACVPGKKINTIPLVTFFRRSGFDGLVVGISADRGYNLQLVESGASDWCYKNQVGSKVQELFQDY</sequence>
<dbReference type="InterPro" id="IPR011006">
    <property type="entry name" value="CheY-like_superfamily"/>
</dbReference>
<organism evidence="3 4">
    <name type="scientific">Candidatus Falkowbacteria bacterium CG10_big_fil_rev_8_21_14_0_10_39_11</name>
    <dbReference type="NCBI Taxonomy" id="1974565"/>
    <lineage>
        <taxon>Bacteria</taxon>
        <taxon>Candidatus Falkowiibacteriota</taxon>
    </lineage>
</organism>
<protein>
    <recommendedName>
        <fullName evidence="2">Response regulatory domain-containing protein</fullName>
    </recommendedName>
</protein>
<dbReference type="Gene3D" id="3.40.50.2300">
    <property type="match status" value="1"/>
</dbReference>
<comment type="caution">
    <text evidence="3">The sequence shown here is derived from an EMBL/GenBank/DDBJ whole genome shotgun (WGS) entry which is preliminary data.</text>
</comment>
<name>A0A2H0V558_9BACT</name>
<dbReference type="EMBL" id="PFAP01000015">
    <property type="protein sequence ID" value="PIR94191.1"/>
    <property type="molecule type" value="Genomic_DNA"/>
</dbReference>
<dbReference type="PROSITE" id="PS50110">
    <property type="entry name" value="RESPONSE_REGULATORY"/>
    <property type="match status" value="1"/>
</dbReference>
<gene>
    <name evidence="3" type="ORF">COT97_02705</name>
</gene>
<evidence type="ECO:0000259" key="2">
    <source>
        <dbReference type="PROSITE" id="PS50110"/>
    </source>
</evidence>
<proteinExistence type="predicted"/>
<dbReference type="InterPro" id="IPR001789">
    <property type="entry name" value="Sig_transdc_resp-reg_receiver"/>
</dbReference>
<evidence type="ECO:0000313" key="4">
    <source>
        <dbReference type="Proteomes" id="UP000229901"/>
    </source>
</evidence>
<dbReference type="Proteomes" id="UP000229901">
    <property type="component" value="Unassembled WGS sequence"/>
</dbReference>
<reference evidence="4" key="1">
    <citation type="submission" date="2017-09" db="EMBL/GenBank/DDBJ databases">
        <title>Depth-based differentiation of microbial function through sediment-hosted aquifers and enrichment of novel symbionts in the deep terrestrial subsurface.</title>
        <authorList>
            <person name="Probst A.J."/>
            <person name="Ladd B."/>
            <person name="Jarett J.K."/>
            <person name="Geller-Mcgrath D.E."/>
            <person name="Sieber C.M.K."/>
            <person name="Emerson J.B."/>
            <person name="Anantharaman K."/>
            <person name="Thomas B.C."/>
            <person name="Malmstrom R."/>
            <person name="Stieglmeier M."/>
            <person name="Klingl A."/>
            <person name="Woyke T."/>
            <person name="Ryan C.M."/>
            <person name="Banfield J.F."/>
        </authorList>
    </citation>
    <scope>NUCLEOTIDE SEQUENCE [LARGE SCALE GENOMIC DNA]</scope>
</reference>
<keyword evidence="1" id="KW-0597">Phosphoprotein</keyword>
<accession>A0A2H0V558</accession>
<dbReference type="SUPFAM" id="SSF52172">
    <property type="entry name" value="CheY-like"/>
    <property type="match status" value="1"/>
</dbReference>
<feature type="modified residue" description="4-aspartylphosphate" evidence="1">
    <location>
        <position position="58"/>
    </location>
</feature>
<evidence type="ECO:0000313" key="3">
    <source>
        <dbReference type="EMBL" id="PIR94191.1"/>
    </source>
</evidence>
<dbReference type="AlphaFoldDB" id="A0A2H0V558"/>
<dbReference type="GO" id="GO:0000160">
    <property type="term" value="P:phosphorelay signal transduction system"/>
    <property type="evidence" value="ECO:0007669"/>
    <property type="project" value="InterPro"/>
</dbReference>
<feature type="domain" description="Response regulatory" evidence="2">
    <location>
        <begin position="7"/>
        <end position="122"/>
    </location>
</feature>